<dbReference type="InterPro" id="IPR026961">
    <property type="entry name" value="PGG_dom"/>
</dbReference>
<gene>
    <name evidence="3" type="ORF">RND71_033848</name>
</gene>
<feature type="transmembrane region" description="Helical" evidence="1">
    <location>
        <begin position="181"/>
        <end position="200"/>
    </location>
</feature>
<evidence type="ECO:0000259" key="2">
    <source>
        <dbReference type="Pfam" id="PF13962"/>
    </source>
</evidence>
<evidence type="ECO:0000313" key="3">
    <source>
        <dbReference type="EMBL" id="KAK4347509.1"/>
    </source>
</evidence>
<organism evidence="3 4">
    <name type="scientific">Anisodus tanguticus</name>
    <dbReference type="NCBI Taxonomy" id="243964"/>
    <lineage>
        <taxon>Eukaryota</taxon>
        <taxon>Viridiplantae</taxon>
        <taxon>Streptophyta</taxon>
        <taxon>Embryophyta</taxon>
        <taxon>Tracheophyta</taxon>
        <taxon>Spermatophyta</taxon>
        <taxon>Magnoliopsida</taxon>
        <taxon>eudicotyledons</taxon>
        <taxon>Gunneridae</taxon>
        <taxon>Pentapetalae</taxon>
        <taxon>asterids</taxon>
        <taxon>lamiids</taxon>
        <taxon>Solanales</taxon>
        <taxon>Solanaceae</taxon>
        <taxon>Solanoideae</taxon>
        <taxon>Hyoscyameae</taxon>
        <taxon>Anisodus</taxon>
    </lineage>
</organism>
<evidence type="ECO:0000313" key="4">
    <source>
        <dbReference type="Proteomes" id="UP001291623"/>
    </source>
</evidence>
<feature type="transmembrane region" description="Helical" evidence="1">
    <location>
        <begin position="149"/>
        <end position="175"/>
    </location>
</feature>
<feature type="domain" description="PGG" evidence="2">
    <location>
        <begin position="61"/>
        <end position="173"/>
    </location>
</feature>
<protein>
    <recommendedName>
        <fullName evidence="2">PGG domain-containing protein</fullName>
    </recommendedName>
</protein>
<proteinExistence type="predicted"/>
<reference evidence="3" key="1">
    <citation type="submission" date="2023-12" db="EMBL/GenBank/DDBJ databases">
        <title>Genome assembly of Anisodus tanguticus.</title>
        <authorList>
            <person name="Wang Y.-J."/>
        </authorList>
    </citation>
    <scope>NUCLEOTIDE SEQUENCE</scope>
    <source>
        <strain evidence="3">KB-2021</strain>
        <tissue evidence="3">Leaf</tissue>
    </source>
</reference>
<evidence type="ECO:0000256" key="1">
    <source>
        <dbReference type="SAM" id="Phobius"/>
    </source>
</evidence>
<comment type="caution">
    <text evidence="3">The sequence shown here is derived from an EMBL/GenBank/DDBJ whole genome shotgun (WGS) entry which is preliminary data.</text>
</comment>
<keyword evidence="4" id="KW-1185">Reference proteome</keyword>
<dbReference type="PANTHER" id="PTHR24177">
    <property type="entry name" value="CASKIN"/>
    <property type="match status" value="1"/>
</dbReference>
<dbReference type="EMBL" id="JAVYJV010000018">
    <property type="protein sequence ID" value="KAK4347509.1"/>
    <property type="molecule type" value="Genomic_DNA"/>
</dbReference>
<sequence length="229" mass="26018">MPTSFLNVSGAALRLQKELLWFKEVEKIVPPLILRKENNDGKTPRQLFTEEHQLLLKEGERWMRDTANYCMIVATLIATVMFAAAFTVPGGNNDDKGTPIMLGLKGFTVFVVSDAMATFSSIVSIIMYLSIPTSCYTEDDFLVSLPKKLLYGLTTLFASIVGMLVAFATTFFLVYNNHTAWEPKLIAAFGAVPVALFGFLDNKLWWDTVKTTYWSKYLFKERKHRLRLY</sequence>
<feature type="transmembrane region" description="Helical" evidence="1">
    <location>
        <begin position="107"/>
        <end position="129"/>
    </location>
</feature>
<keyword evidence="1" id="KW-1133">Transmembrane helix</keyword>
<accession>A0AAE1RA42</accession>
<keyword evidence="1" id="KW-0472">Membrane</keyword>
<keyword evidence="1" id="KW-0812">Transmembrane</keyword>
<dbReference type="Pfam" id="PF13962">
    <property type="entry name" value="PGG"/>
    <property type="match status" value="1"/>
</dbReference>
<dbReference type="Proteomes" id="UP001291623">
    <property type="component" value="Unassembled WGS sequence"/>
</dbReference>
<dbReference type="AlphaFoldDB" id="A0AAE1RA42"/>
<name>A0AAE1RA42_9SOLA</name>
<feature type="transmembrane region" description="Helical" evidence="1">
    <location>
        <begin position="66"/>
        <end position="87"/>
    </location>
</feature>
<dbReference type="PANTHER" id="PTHR24177:SF365">
    <property type="entry name" value="ANKYRIN REPEAT-CONTAINING PROTEIN NPR4-LIKE ISOFORM X1"/>
    <property type="match status" value="1"/>
</dbReference>
<dbReference type="GO" id="GO:0016020">
    <property type="term" value="C:membrane"/>
    <property type="evidence" value="ECO:0007669"/>
    <property type="project" value="TreeGrafter"/>
</dbReference>